<accession>A0AAV1W210</accession>
<keyword evidence="8" id="KW-1185">Reference proteome</keyword>
<dbReference type="InterPro" id="IPR013083">
    <property type="entry name" value="Znf_RING/FYVE/PHD"/>
</dbReference>
<feature type="compositionally biased region" description="Low complexity" evidence="5">
    <location>
        <begin position="173"/>
        <end position="182"/>
    </location>
</feature>
<gene>
    <name evidence="7" type="ORF">LLUT_LOCUS4194</name>
</gene>
<dbReference type="Pfam" id="PF13639">
    <property type="entry name" value="zf-RING_2"/>
    <property type="match status" value="1"/>
</dbReference>
<feature type="compositionally biased region" description="Polar residues" evidence="5">
    <location>
        <begin position="58"/>
        <end position="69"/>
    </location>
</feature>
<feature type="compositionally biased region" description="Polar residues" evidence="5">
    <location>
        <begin position="552"/>
        <end position="565"/>
    </location>
</feature>
<keyword evidence="2 4" id="KW-0863">Zinc-finger</keyword>
<dbReference type="PROSITE" id="PS50089">
    <property type="entry name" value="ZF_RING_2"/>
    <property type="match status" value="1"/>
</dbReference>
<feature type="compositionally biased region" description="Polar residues" evidence="5">
    <location>
        <begin position="183"/>
        <end position="212"/>
    </location>
</feature>
<feature type="compositionally biased region" description="Polar residues" evidence="5">
    <location>
        <begin position="424"/>
        <end position="433"/>
    </location>
</feature>
<dbReference type="GO" id="GO:0008270">
    <property type="term" value="F:zinc ion binding"/>
    <property type="evidence" value="ECO:0007669"/>
    <property type="project" value="UniProtKB-KW"/>
</dbReference>
<dbReference type="FunFam" id="3.30.40.10:FF:000594">
    <property type="entry name" value="RING/U-box superfamily protein"/>
    <property type="match status" value="1"/>
</dbReference>
<protein>
    <recommendedName>
        <fullName evidence="6">RING-type domain-containing protein</fullName>
    </recommendedName>
</protein>
<dbReference type="InterPro" id="IPR051834">
    <property type="entry name" value="RING_finger_E3_ligase"/>
</dbReference>
<dbReference type="PANTHER" id="PTHR45931:SF25">
    <property type="entry name" value="E3 UBIQUITIN-PROTEIN LIGASE RLIM-LIKE ISOFORM X1"/>
    <property type="match status" value="1"/>
</dbReference>
<feature type="region of interest" description="Disordered" evidence="5">
    <location>
        <begin position="406"/>
        <end position="433"/>
    </location>
</feature>
<feature type="domain" description="RING-type" evidence="6">
    <location>
        <begin position="685"/>
        <end position="726"/>
    </location>
</feature>
<feature type="compositionally biased region" description="Polar residues" evidence="5">
    <location>
        <begin position="162"/>
        <end position="172"/>
    </location>
</feature>
<reference evidence="7 8" key="1">
    <citation type="submission" date="2024-03" db="EMBL/GenBank/DDBJ databases">
        <authorList>
            <person name="Martinez-Hernandez J."/>
        </authorList>
    </citation>
    <scope>NUCLEOTIDE SEQUENCE [LARGE SCALE GENOMIC DNA]</scope>
</reference>
<evidence type="ECO:0000256" key="2">
    <source>
        <dbReference type="ARBA" id="ARBA00022771"/>
    </source>
</evidence>
<evidence type="ECO:0000313" key="7">
    <source>
        <dbReference type="EMBL" id="CAL0303134.1"/>
    </source>
</evidence>
<feature type="region of interest" description="Disordered" evidence="5">
    <location>
        <begin position="1"/>
        <end position="225"/>
    </location>
</feature>
<feature type="compositionally biased region" description="Polar residues" evidence="5">
    <location>
        <begin position="134"/>
        <end position="150"/>
    </location>
</feature>
<dbReference type="InterPro" id="IPR001841">
    <property type="entry name" value="Znf_RING"/>
</dbReference>
<organism evidence="7 8">
    <name type="scientific">Lupinus luteus</name>
    <name type="common">European yellow lupine</name>
    <dbReference type="NCBI Taxonomy" id="3873"/>
    <lineage>
        <taxon>Eukaryota</taxon>
        <taxon>Viridiplantae</taxon>
        <taxon>Streptophyta</taxon>
        <taxon>Embryophyta</taxon>
        <taxon>Tracheophyta</taxon>
        <taxon>Spermatophyta</taxon>
        <taxon>Magnoliopsida</taxon>
        <taxon>eudicotyledons</taxon>
        <taxon>Gunneridae</taxon>
        <taxon>Pentapetalae</taxon>
        <taxon>rosids</taxon>
        <taxon>fabids</taxon>
        <taxon>Fabales</taxon>
        <taxon>Fabaceae</taxon>
        <taxon>Papilionoideae</taxon>
        <taxon>50 kb inversion clade</taxon>
        <taxon>genistoids sensu lato</taxon>
        <taxon>core genistoids</taxon>
        <taxon>Genisteae</taxon>
        <taxon>Lupinus</taxon>
    </lineage>
</organism>
<dbReference type="AlphaFoldDB" id="A0AAV1W210"/>
<proteinExistence type="predicted"/>
<evidence type="ECO:0000256" key="1">
    <source>
        <dbReference type="ARBA" id="ARBA00022723"/>
    </source>
</evidence>
<feature type="region of interest" description="Disordered" evidence="5">
    <location>
        <begin position="534"/>
        <end position="575"/>
    </location>
</feature>
<evidence type="ECO:0000256" key="5">
    <source>
        <dbReference type="SAM" id="MobiDB-lite"/>
    </source>
</evidence>
<evidence type="ECO:0000256" key="4">
    <source>
        <dbReference type="PROSITE-ProRule" id="PRU00175"/>
    </source>
</evidence>
<dbReference type="GO" id="GO:0005634">
    <property type="term" value="C:nucleus"/>
    <property type="evidence" value="ECO:0007669"/>
    <property type="project" value="TreeGrafter"/>
</dbReference>
<feature type="compositionally biased region" description="Polar residues" evidence="5">
    <location>
        <begin position="84"/>
        <end position="98"/>
    </location>
</feature>
<feature type="region of interest" description="Disordered" evidence="5">
    <location>
        <begin position="345"/>
        <end position="385"/>
    </location>
</feature>
<dbReference type="Gene3D" id="3.30.40.10">
    <property type="entry name" value="Zinc/RING finger domain, C3HC4 (zinc finger)"/>
    <property type="match status" value="1"/>
</dbReference>
<evidence type="ECO:0000259" key="6">
    <source>
        <dbReference type="PROSITE" id="PS50089"/>
    </source>
</evidence>
<dbReference type="PANTHER" id="PTHR45931">
    <property type="entry name" value="SI:CH211-59O9.10"/>
    <property type="match status" value="1"/>
</dbReference>
<dbReference type="SUPFAM" id="SSF57850">
    <property type="entry name" value="RING/U-box"/>
    <property type="match status" value="1"/>
</dbReference>
<dbReference type="Proteomes" id="UP001497480">
    <property type="component" value="Unassembled WGS sequence"/>
</dbReference>
<dbReference type="GO" id="GO:0061630">
    <property type="term" value="F:ubiquitin protein ligase activity"/>
    <property type="evidence" value="ECO:0007669"/>
    <property type="project" value="TreeGrafter"/>
</dbReference>
<keyword evidence="3" id="KW-0862">Zinc</keyword>
<dbReference type="EMBL" id="CAXHTB010000003">
    <property type="protein sequence ID" value="CAL0303134.1"/>
    <property type="molecule type" value="Genomic_DNA"/>
</dbReference>
<feature type="compositionally biased region" description="Basic and acidic residues" evidence="5">
    <location>
        <begin position="20"/>
        <end position="33"/>
    </location>
</feature>
<name>A0AAV1W210_LUPLU</name>
<keyword evidence="1" id="KW-0479">Metal-binding</keyword>
<evidence type="ECO:0000256" key="3">
    <source>
        <dbReference type="ARBA" id="ARBA00022833"/>
    </source>
</evidence>
<feature type="compositionally biased region" description="Acidic residues" evidence="5">
    <location>
        <begin position="8"/>
        <end position="19"/>
    </location>
</feature>
<evidence type="ECO:0000313" key="8">
    <source>
        <dbReference type="Proteomes" id="UP001497480"/>
    </source>
</evidence>
<feature type="compositionally biased region" description="Low complexity" evidence="5">
    <location>
        <begin position="108"/>
        <end position="122"/>
    </location>
</feature>
<sequence>MMRKQDMDMDMDQVEEIPDTPDRLTTRHGDRKYVGNPGVDITCMNKSNRGFPGADEINNGSNYIALSSSEKSRPSENAPMFRRAQTQKIFRPGTTRSNVPEKMDKGKSVSSNSPSKSSRHGSVSVLHLSEENGRSQQPKSTFSNRGSRNSATEDKKELKANFGNSSLPFTADSSNASRNASRGMSNKTLSGLNTSVDRGKSTALSSDSQCPQKNEKQVSLHPLLSSSPRVRGQKRLVRNGCISPHNIATRAKQSTGQNSHLSIDIEQSHAGHSLSSNTMSPISVDDIVAEERGNGRVKGKGVLIHPSSHGLDAGTIHTTTSRPVINCEEVGRTSDATRNSIKYSEGQSGWRTTHNDVGRSISGQNRSIMDRGDTGGGQSSNGVTGSLLDHAAQATSLTIPEANQLTGMHTTTDALTKRQRKRGSTSGSRNGLSYNSEIMFLDSSGESSSSPRSPVMSSEVLELLSEPRYTNRISMDLDDNDNSSDARAQQVEADEILARELQEQLYHDDSFEGRGIDEHIAWEMQNFGDLLQTSIDSHNIPHPMRMPREPSNRQPRPSTRQNPSNRRALPQVPFSNRTSQLRNRTIRRSLTPRISTRGRRPQFPLDMDLDMRLDILEALEDAVGGLSDMGMADDIFHAGRDFNEDDYEMLLALDEGNHRHTGASTNQINGLPQSTIQTDNCTEVCAVCLETPVKGETIRHLPCLHKFHKDCIDPWLRRKPSCPVCKSSIT</sequence>
<dbReference type="GO" id="GO:0006511">
    <property type="term" value="P:ubiquitin-dependent protein catabolic process"/>
    <property type="evidence" value="ECO:0007669"/>
    <property type="project" value="TreeGrafter"/>
</dbReference>
<dbReference type="CDD" id="cd16454">
    <property type="entry name" value="RING-H2_PA-TM-RING"/>
    <property type="match status" value="1"/>
</dbReference>
<comment type="caution">
    <text evidence="7">The sequence shown here is derived from an EMBL/GenBank/DDBJ whole genome shotgun (WGS) entry which is preliminary data.</text>
</comment>
<dbReference type="SMART" id="SM00184">
    <property type="entry name" value="RING"/>
    <property type="match status" value="1"/>
</dbReference>